<evidence type="ECO:0000313" key="3">
    <source>
        <dbReference type="Proteomes" id="UP000229839"/>
    </source>
</evidence>
<reference evidence="1 3" key="2">
    <citation type="submission" date="2017-06" db="EMBL/GenBank/DDBJ databases">
        <title>Draft genome of Bartonella tribocorum strain L103, isolated from a rodent in Laos.</title>
        <authorList>
            <person name="Hadjadj L."/>
            <person name="Jiyipong T."/>
            <person name="Morand S."/>
            <person name="Diene S.M."/>
            <person name="Rolain J.-M."/>
        </authorList>
    </citation>
    <scope>NUCLEOTIDE SEQUENCE [LARGE SCALE GENOMIC DNA]</scope>
    <source>
        <strain evidence="1 3">L103</strain>
    </source>
</reference>
<protein>
    <submittedName>
        <fullName evidence="1">Baseplate assembly protein</fullName>
    </submittedName>
</protein>
<reference evidence="2 4" key="1">
    <citation type="submission" date="2017-06" db="EMBL/GenBank/DDBJ databases">
        <title>Draft genome of Bartonella tribocorum C635.</title>
        <authorList>
            <person name="Hadjadj L."/>
            <person name="Jiyipong T."/>
            <person name="Diene S.M."/>
            <person name="Morand S."/>
            <person name="Rolain J.-M."/>
        </authorList>
    </citation>
    <scope>NUCLEOTIDE SEQUENCE [LARGE SCALE GENOMIC DNA]</scope>
    <source>
        <strain evidence="2 4">C635</strain>
    </source>
</reference>
<evidence type="ECO:0000313" key="2">
    <source>
        <dbReference type="EMBL" id="PIT69723.1"/>
    </source>
</evidence>
<dbReference type="OrthoDB" id="9802846at2"/>
<dbReference type="Proteomes" id="UP000230791">
    <property type="component" value="Unassembled WGS sequence"/>
</dbReference>
<evidence type="ECO:0000313" key="1">
    <source>
        <dbReference type="EMBL" id="PIT68262.1"/>
    </source>
</evidence>
<evidence type="ECO:0000313" key="4">
    <source>
        <dbReference type="Proteomes" id="UP000230791"/>
    </source>
</evidence>
<comment type="caution">
    <text evidence="1">The sequence shown here is derived from an EMBL/GenBank/DDBJ whole genome shotgun (WGS) entry which is preliminary data.</text>
</comment>
<name>A0A2N9Y979_9HYPH</name>
<dbReference type="EMBL" id="NJPP01000018">
    <property type="protein sequence ID" value="PIT69723.1"/>
    <property type="molecule type" value="Genomic_DNA"/>
</dbReference>
<organism evidence="1 3">
    <name type="scientific">Bartonella tribocorum</name>
    <dbReference type="NCBI Taxonomy" id="85701"/>
    <lineage>
        <taxon>Bacteria</taxon>
        <taxon>Pseudomonadati</taxon>
        <taxon>Pseudomonadota</taxon>
        <taxon>Alphaproteobacteria</taxon>
        <taxon>Hyphomicrobiales</taxon>
        <taxon>Bartonellaceae</taxon>
        <taxon>Bartonella</taxon>
    </lineage>
</organism>
<accession>A0A2N9Y979</accession>
<dbReference type="STRING" id="85701.BM1374166_01169"/>
<dbReference type="Proteomes" id="UP000229839">
    <property type="component" value="Unassembled WGS sequence"/>
</dbReference>
<sequence length="128" mass="14666">MRCGISEKDGSLLYDWDHCQQSLHKCLMTRIGTRVLRRHYGCDVREFQDANADPATILCLYQAIACALDDPECGEPGFSLQRIDLNKATREGIFHFVLRGVFYPDGHLGDWSHGQERQFPLEVFYGRA</sequence>
<dbReference type="SUPFAM" id="SSF160719">
    <property type="entry name" value="gpW/gp25-like"/>
    <property type="match status" value="1"/>
</dbReference>
<gene>
    <name evidence="1" type="ORF">CER18_07745</name>
    <name evidence="2" type="ORF">CEV08_05840</name>
</gene>
<dbReference type="AlphaFoldDB" id="A0A2N9Y979"/>
<dbReference type="Gene3D" id="3.10.450.40">
    <property type="match status" value="1"/>
</dbReference>
<proteinExistence type="predicted"/>
<dbReference type="RefSeq" id="WP_100129454.1">
    <property type="nucleotide sequence ID" value="NZ_CADDYI010000018.1"/>
</dbReference>
<dbReference type="EMBL" id="NJGE01000020">
    <property type="protein sequence ID" value="PIT68262.1"/>
    <property type="molecule type" value="Genomic_DNA"/>
</dbReference>